<dbReference type="EMBL" id="JACHMI010000001">
    <property type="protein sequence ID" value="MBB6552171.1"/>
    <property type="molecule type" value="Genomic_DNA"/>
</dbReference>
<evidence type="ECO:0000313" key="1">
    <source>
        <dbReference type="EMBL" id="MBB6552171.1"/>
    </source>
</evidence>
<proteinExistence type="predicted"/>
<evidence type="ECO:0000313" key="2">
    <source>
        <dbReference type="Proteomes" id="UP000565579"/>
    </source>
</evidence>
<dbReference type="AlphaFoldDB" id="A0A7X0NZD1"/>
<accession>A0A7X0NZD1</accession>
<dbReference type="Proteomes" id="UP000565579">
    <property type="component" value="Unassembled WGS sequence"/>
</dbReference>
<comment type="caution">
    <text evidence="1">The sequence shown here is derived from an EMBL/GenBank/DDBJ whole genome shotgun (WGS) entry which is preliminary data.</text>
</comment>
<reference evidence="1 2" key="1">
    <citation type="submission" date="2020-08" db="EMBL/GenBank/DDBJ databases">
        <title>Sequencing the genomes of 1000 actinobacteria strains.</title>
        <authorList>
            <person name="Klenk H.-P."/>
        </authorList>
    </citation>
    <scope>NUCLEOTIDE SEQUENCE [LARGE SCALE GENOMIC DNA]</scope>
    <source>
        <strain evidence="1 2">DSM 43768</strain>
    </source>
</reference>
<organism evidence="1 2">
    <name type="scientific">Nonomuraea rubra</name>
    <dbReference type="NCBI Taxonomy" id="46180"/>
    <lineage>
        <taxon>Bacteria</taxon>
        <taxon>Bacillati</taxon>
        <taxon>Actinomycetota</taxon>
        <taxon>Actinomycetes</taxon>
        <taxon>Streptosporangiales</taxon>
        <taxon>Streptosporangiaceae</taxon>
        <taxon>Nonomuraea</taxon>
    </lineage>
</organism>
<keyword evidence="2" id="KW-1185">Reference proteome</keyword>
<gene>
    <name evidence="1" type="ORF">HD593_006966</name>
</gene>
<name>A0A7X0NZD1_9ACTN</name>
<sequence>MCEIEPDMPAAAIKGRGVIVFANRVAEVL</sequence>
<protein>
    <submittedName>
        <fullName evidence="1">Uncharacterized protein</fullName>
    </submittedName>
</protein>